<dbReference type="EMBL" id="JADGJD010000401">
    <property type="protein sequence ID" value="KAJ3051395.1"/>
    <property type="molecule type" value="Genomic_DNA"/>
</dbReference>
<gene>
    <name evidence="2" type="ORF">HK097_007628</name>
</gene>
<keyword evidence="3" id="KW-1185">Reference proteome</keyword>
<feature type="region of interest" description="Disordered" evidence="1">
    <location>
        <begin position="67"/>
        <end position="92"/>
    </location>
</feature>
<accession>A0AAD5SBD2</accession>
<evidence type="ECO:0000256" key="1">
    <source>
        <dbReference type="SAM" id="MobiDB-lite"/>
    </source>
</evidence>
<dbReference type="AlphaFoldDB" id="A0AAD5SBD2"/>
<evidence type="ECO:0000313" key="2">
    <source>
        <dbReference type="EMBL" id="KAJ3051395.1"/>
    </source>
</evidence>
<protein>
    <submittedName>
        <fullName evidence="2">Uncharacterized protein</fullName>
    </submittedName>
</protein>
<proteinExistence type="predicted"/>
<reference evidence="2" key="1">
    <citation type="submission" date="2020-05" db="EMBL/GenBank/DDBJ databases">
        <title>Phylogenomic resolution of chytrid fungi.</title>
        <authorList>
            <person name="Stajich J.E."/>
            <person name="Amses K."/>
            <person name="Simmons R."/>
            <person name="Seto K."/>
            <person name="Myers J."/>
            <person name="Bonds A."/>
            <person name="Quandt C.A."/>
            <person name="Barry K."/>
            <person name="Liu P."/>
            <person name="Grigoriev I."/>
            <person name="Longcore J.E."/>
            <person name="James T.Y."/>
        </authorList>
    </citation>
    <scope>NUCLEOTIDE SEQUENCE</scope>
    <source>
        <strain evidence="2">JEL0318</strain>
    </source>
</reference>
<sequence length="92" mass="10809">MKKPSTKMVKNYTYIDKQEELDKLLNELSKEPSHPYHSLPEDLKKECLREVQLNICEKALNDAFKQAFPQEKKARKSRSKKQDNSTPSTEQQ</sequence>
<organism evidence="2 3">
    <name type="scientific">Rhizophlyctis rosea</name>
    <dbReference type="NCBI Taxonomy" id="64517"/>
    <lineage>
        <taxon>Eukaryota</taxon>
        <taxon>Fungi</taxon>
        <taxon>Fungi incertae sedis</taxon>
        <taxon>Chytridiomycota</taxon>
        <taxon>Chytridiomycota incertae sedis</taxon>
        <taxon>Chytridiomycetes</taxon>
        <taxon>Rhizophlyctidales</taxon>
        <taxon>Rhizophlyctidaceae</taxon>
        <taxon>Rhizophlyctis</taxon>
    </lineage>
</organism>
<name>A0AAD5SBD2_9FUNG</name>
<dbReference type="Proteomes" id="UP001212841">
    <property type="component" value="Unassembled WGS sequence"/>
</dbReference>
<comment type="caution">
    <text evidence="2">The sequence shown here is derived from an EMBL/GenBank/DDBJ whole genome shotgun (WGS) entry which is preliminary data.</text>
</comment>
<evidence type="ECO:0000313" key="3">
    <source>
        <dbReference type="Proteomes" id="UP001212841"/>
    </source>
</evidence>